<keyword evidence="3" id="KW-1185">Reference proteome</keyword>
<evidence type="ECO:0000256" key="1">
    <source>
        <dbReference type="SAM" id="MobiDB-lite"/>
    </source>
</evidence>
<feature type="compositionally biased region" description="Acidic residues" evidence="1">
    <location>
        <begin position="8"/>
        <end position="19"/>
    </location>
</feature>
<feature type="compositionally biased region" description="Basic and acidic residues" evidence="1">
    <location>
        <begin position="111"/>
        <end position="121"/>
    </location>
</feature>
<dbReference type="AlphaFoldDB" id="L8H6L1"/>
<dbReference type="RefSeq" id="XP_004344630.1">
    <property type="nucleotide sequence ID" value="XM_004344580.1"/>
</dbReference>
<feature type="region of interest" description="Disordered" evidence="1">
    <location>
        <begin position="94"/>
        <end position="209"/>
    </location>
</feature>
<reference evidence="2 3" key="1">
    <citation type="journal article" date="2013" name="Genome Biol.">
        <title>Genome of Acanthamoeba castellanii highlights extensive lateral gene transfer and early evolution of tyrosine kinase signaling.</title>
        <authorList>
            <person name="Clarke M."/>
            <person name="Lohan A.J."/>
            <person name="Liu B."/>
            <person name="Lagkouvardos I."/>
            <person name="Roy S."/>
            <person name="Zafar N."/>
            <person name="Bertelli C."/>
            <person name="Schilde C."/>
            <person name="Kianianmomeni A."/>
            <person name="Burglin T.R."/>
            <person name="Frech C."/>
            <person name="Turcotte B."/>
            <person name="Kopec K.O."/>
            <person name="Synnott J.M."/>
            <person name="Choo C."/>
            <person name="Paponov I."/>
            <person name="Finkler A."/>
            <person name="Soon Heng Tan C."/>
            <person name="Hutchins A.P."/>
            <person name="Weinmeier T."/>
            <person name="Rattei T."/>
            <person name="Chu J.S."/>
            <person name="Gimenez G."/>
            <person name="Irimia M."/>
            <person name="Rigden D.J."/>
            <person name="Fitzpatrick D.A."/>
            <person name="Lorenzo-Morales J."/>
            <person name="Bateman A."/>
            <person name="Chiu C.H."/>
            <person name="Tang P."/>
            <person name="Hegemann P."/>
            <person name="Fromm H."/>
            <person name="Raoult D."/>
            <person name="Greub G."/>
            <person name="Miranda-Saavedra D."/>
            <person name="Chen N."/>
            <person name="Nash P."/>
            <person name="Ginger M.L."/>
            <person name="Horn M."/>
            <person name="Schaap P."/>
            <person name="Caler L."/>
            <person name="Loftus B."/>
        </authorList>
    </citation>
    <scope>NUCLEOTIDE SEQUENCE [LARGE SCALE GENOMIC DNA]</scope>
    <source>
        <strain evidence="2 3">Neff</strain>
    </source>
</reference>
<protein>
    <submittedName>
        <fullName evidence="2">Uncharacterized protein</fullName>
    </submittedName>
</protein>
<dbReference type="GeneID" id="14921759"/>
<organism evidence="2 3">
    <name type="scientific">Acanthamoeba castellanii (strain ATCC 30010 / Neff)</name>
    <dbReference type="NCBI Taxonomy" id="1257118"/>
    <lineage>
        <taxon>Eukaryota</taxon>
        <taxon>Amoebozoa</taxon>
        <taxon>Discosea</taxon>
        <taxon>Longamoebia</taxon>
        <taxon>Centramoebida</taxon>
        <taxon>Acanthamoebidae</taxon>
        <taxon>Acanthamoeba</taxon>
    </lineage>
</organism>
<feature type="region of interest" description="Disordered" evidence="1">
    <location>
        <begin position="1"/>
        <end position="33"/>
    </location>
</feature>
<evidence type="ECO:0000313" key="2">
    <source>
        <dbReference type="EMBL" id="ELR20887.1"/>
    </source>
</evidence>
<name>L8H6L1_ACACF</name>
<gene>
    <name evidence="2" type="ORF">ACA1_278180</name>
</gene>
<proteinExistence type="predicted"/>
<feature type="compositionally biased region" description="Acidic residues" evidence="1">
    <location>
        <begin position="144"/>
        <end position="161"/>
    </location>
</feature>
<dbReference type="EMBL" id="KB007908">
    <property type="protein sequence ID" value="ELR20887.1"/>
    <property type="molecule type" value="Genomic_DNA"/>
</dbReference>
<dbReference type="Proteomes" id="UP000011083">
    <property type="component" value="Unassembled WGS sequence"/>
</dbReference>
<dbReference type="VEuPathDB" id="AmoebaDB:ACA1_278180"/>
<dbReference type="KEGG" id="acan:ACA1_278180"/>
<sequence>MKRKERDEAEEGDQREEEVETKSEKEEGVKRLKEDTAVRAPSALHDSVVHELRRLGQLAPSFVELNSFAFPSDVLFESEAWDLCEVELRNWWAPSTRGGRPAVEIGSAKRRSSDTYKDGRDGPIGADDEGIPLADFLAGLQVPGDEEEDDDDQDDDDDGGDNADPYSGFISAIVAGEELPSEDEDDDDHDADQDDEEDADFELEDEGDD</sequence>
<evidence type="ECO:0000313" key="3">
    <source>
        <dbReference type="Proteomes" id="UP000011083"/>
    </source>
</evidence>
<feature type="compositionally biased region" description="Acidic residues" evidence="1">
    <location>
        <begin position="179"/>
        <end position="209"/>
    </location>
</feature>
<accession>L8H6L1</accession>
<feature type="compositionally biased region" description="Basic and acidic residues" evidence="1">
    <location>
        <begin position="20"/>
        <end position="33"/>
    </location>
</feature>